<proteinExistence type="predicted"/>
<sequence length="190" mass="21828">MRFLPTFFKFFIALLLVASVVPAFSKSVLHPPGKTKKGAINWLTFEQAVAQSKKEPRKIFIDVYTDWCGWCRKMEKSTFTDPVLADYVNKNFYAVRLDAESQEPITLDGKTFNYNQQKRAHELAFILLQGQLSFPTTVYLDENLKILAPVPGYLDVPAFRDIITFFGDNHYKKLTFPQYTANLKTAKKAN</sequence>
<dbReference type="Gene3D" id="3.40.30.10">
    <property type="entry name" value="Glutaredoxin"/>
    <property type="match status" value="1"/>
</dbReference>
<dbReference type="InterPro" id="IPR013766">
    <property type="entry name" value="Thioredoxin_domain"/>
</dbReference>
<feature type="chain" id="PRO_5016909644" evidence="2">
    <location>
        <begin position="26"/>
        <end position="190"/>
    </location>
</feature>
<dbReference type="EC" id="1.8.1.8" evidence="4"/>
<dbReference type="PANTHER" id="PTHR32234:SF0">
    <property type="entry name" value="THIOL:DISULFIDE INTERCHANGE PROTEIN DSBD"/>
    <property type="match status" value="1"/>
</dbReference>
<dbReference type="GO" id="GO:0047134">
    <property type="term" value="F:protein-disulfide reductase [NAD(P)H] activity"/>
    <property type="evidence" value="ECO:0007669"/>
    <property type="project" value="UniProtKB-EC"/>
</dbReference>
<evidence type="ECO:0000313" key="5">
    <source>
        <dbReference type="Proteomes" id="UP000253919"/>
    </source>
</evidence>
<dbReference type="AlphaFoldDB" id="A0A369QFA4"/>
<reference evidence="4 5" key="1">
    <citation type="submission" date="2018-04" db="EMBL/GenBank/DDBJ databases">
        <title>Adhaeribacter sp. HMF7616 genome sequencing and assembly.</title>
        <authorList>
            <person name="Kang H."/>
            <person name="Kang J."/>
            <person name="Cha I."/>
            <person name="Kim H."/>
            <person name="Joh K."/>
        </authorList>
    </citation>
    <scope>NUCLEOTIDE SEQUENCE [LARGE SCALE GENOMIC DNA]</scope>
    <source>
        <strain evidence="4 5">HMF7616</strain>
    </source>
</reference>
<dbReference type="InterPro" id="IPR017937">
    <property type="entry name" value="Thioredoxin_CS"/>
</dbReference>
<dbReference type="OrthoDB" id="9811036at2"/>
<dbReference type="PANTHER" id="PTHR32234">
    <property type="entry name" value="THIOL:DISULFIDE INTERCHANGE PROTEIN DSBD"/>
    <property type="match status" value="1"/>
</dbReference>
<organism evidence="4 5">
    <name type="scientific">Adhaeribacter pallidiroseus</name>
    <dbReference type="NCBI Taxonomy" id="2072847"/>
    <lineage>
        <taxon>Bacteria</taxon>
        <taxon>Pseudomonadati</taxon>
        <taxon>Bacteroidota</taxon>
        <taxon>Cytophagia</taxon>
        <taxon>Cytophagales</taxon>
        <taxon>Hymenobacteraceae</taxon>
        <taxon>Adhaeribacter</taxon>
    </lineage>
</organism>
<evidence type="ECO:0000256" key="2">
    <source>
        <dbReference type="SAM" id="SignalP"/>
    </source>
</evidence>
<comment type="caution">
    <text evidence="4">The sequence shown here is derived from an EMBL/GenBank/DDBJ whole genome shotgun (WGS) entry which is preliminary data.</text>
</comment>
<dbReference type="EMBL" id="QASA01000001">
    <property type="protein sequence ID" value="RDC63591.1"/>
    <property type="molecule type" value="Genomic_DNA"/>
</dbReference>
<dbReference type="Proteomes" id="UP000253919">
    <property type="component" value="Unassembled WGS sequence"/>
</dbReference>
<evidence type="ECO:0000256" key="1">
    <source>
        <dbReference type="ARBA" id="ARBA00023284"/>
    </source>
</evidence>
<dbReference type="Pfam" id="PF03190">
    <property type="entry name" value="Thioredox_DsbH"/>
    <property type="match status" value="1"/>
</dbReference>
<keyword evidence="1" id="KW-0676">Redox-active center</keyword>
<feature type="domain" description="Thioredoxin" evidence="3">
    <location>
        <begin position="15"/>
        <end position="168"/>
    </location>
</feature>
<keyword evidence="2" id="KW-0732">Signal</keyword>
<feature type="signal peptide" evidence="2">
    <location>
        <begin position="1"/>
        <end position="25"/>
    </location>
</feature>
<accession>A0A369QFA4</accession>
<dbReference type="InterPro" id="IPR004879">
    <property type="entry name" value="Ssp411-like_TRX"/>
</dbReference>
<keyword evidence="4" id="KW-0560">Oxidoreductase</keyword>
<dbReference type="RefSeq" id="WP_115372863.1">
    <property type="nucleotide sequence ID" value="NZ_QASA01000001.1"/>
</dbReference>
<dbReference type="SUPFAM" id="SSF52833">
    <property type="entry name" value="Thioredoxin-like"/>
    <property type="match status" value="1"/>
</dbReference>
<dbReference type="GO" id="GO:0045454">
    <property type="term" value="P:cell redox homeostasis"/>
    <property type="evidence" value="ECO:0007669"/>
    <property type="project" value="TreeGrafter"/>
</dbReference>
<evidence type="ECO:0000259" key="3">
    <source>
        <dbReference type="PROSITE" id="PS51352"/>
    </source>
</evidence>
<dbReference type="InterPro" id="IPR036249">
    <property type="entry name" value="Thioredoxin-like_sf"/>
</dbReference>
<protein>
    <submittedName>
        <fullName evidence="4">Protein-disulfide reductase</fullName>
        <ecNumber evidence="4">1.8.1.8</ecNumber>
    </submittedName>
</protein>
<evidence type="ECO:0000313" key="4">
    <source>
        <dbReference type="EMBL" id="RDC63591.1"/>
    </source>
</evidence>
<dbReference type="PROSITE" id="PS51352">
    <property type="entry name" value="THIOREDOXIN_2"/>
    <property type="match status" value="1"/>
</dbReference>
<name>A0A369QFA4_9BACT</name>
<keyword evidence="5" id="KW-1185">Reference proteome</keyword>
<dbReference type="PROSITE" id="PS00194">
    <property type="entry name" value="THIOREDOXIN_1"/>
    <property type="match status" value="1"/>
</dbReference>
<gene>
    <name evidence="4" type="primary">dsbD</name>
    <name evidence="4" type="ORF">AHMF7616_02196</name>
</gene>